<dbReference type="WBParaSite" id="SRAE_X000027000.1">
    <property type="protein sequence ID" value="SRAE_X000027000.1"/>
    <property type="gene ID" value="WBGene00265826"/>
</dbReference>
<dbReference type="Pfam" id="PF17619">
    <property type="entry name" value="SCVP"/>
    <property type="match status" value="1"/>
</dbReference>
<dbReference type="AlphaFoldDB" id="A0A090LM67"/>
<dbReference type="Proteomes" id="UP000035682">
    <property type="component" value="Unplaced"/>
</dbReference>
<evidence type="ECO:0000313" key="5">
    <source>
        <dbReference type="WormBase" id="SRAE_X000027000"/>
    </source>
</evidence>
<dbReference type="WormBase" id="SRAE_X000027000">
    <property type="protein sequence ID" value="SRP05879"/>
    <property type="gene ID" value="WBGene00265826"/>
</dbReference>
<dbReference type="CTD" id="36383320"/>
<gene>
    <name evidence="2 4 5" type="ORF">SRAE_X000027000</name>
</gene>
<feature type="signal peptide" evidence="1">
    <location>
        <begin position="1"/>
        <end position="18"/>
    </location>
</feature>
<evidence type="ECO:0000313" key="2">
    <source>
        <dbReference type="EMBL" id="CEF70940.1"/>
    </source>
</evidence>
<reference evidence="4" key="3">
    <citation type="submission" date="2020-12" db="UniProtKB">
        <authorList>
            <consortium name="WormBaseParasite"/>
        </authorList>
    </citation>
    <scope>IDENTIFICATION</scope>
</reference>
<dbReference type="RefSeq" id="XP_024510136.1">
    <property type="nucleotide sequence ID" value="XM_024644593.1"/>
</dbReference>
<feature type="chain" id="PRO_5015031080" evidence="1">
    <location>
        <begin position="19"/>
        <end position="147"/>
    </location>
</feature>
<reference evidence="2" key="2">
    <citation type="submission" date="2014-09" db="EMBL/GenBank/DDBJ databases">
        <authorList>
            <person name="Aslett A.Martin."/>
        </authorList>
    </citation>
    <scope>NUCLEOTIDE SEQUENCE</scope>
    <source>
        <strain evidence="2">ED321 Heterogonic</strain>
    </source>
</reference>
<accession>A0A090LM67</accession>
<keyword evidence="3" id="KW-1185">Reference proteome</keyword>
<dbReference type="EMBL" id="LN609530">
    <property type="protein sequence ID" value="CEF70940.1"/>
    <property type="molecule type" value="Genomic_DNA"/>
</dbReference>
<sequence length="147" mass="16325">MQFFNFIIFSVFIAAIYACAPTQTVVSPATTTVKTARKRRSVDEDKTVVIKTIFNISNQVKANKLEGLLLKNLYTTIPALSSNLDKATRYTSIENNNLDTILAISDSLNYCSKMITTIKNVLGNNIFIKDVKIKCGDKETVSVFGNM</sequence>
<protein>
    <submittedName>
        <fullName evidence="2 4">Uncharacterized protein</fullName>
    </submittedName>
</protein>
<evidence type="ECO:0000313" key="4">
    <source>
        <dbReference type="WBParaSite" id="SRAE_X000027000.1"/>
    </source>
</evidence>
<dbReference type="GeneID" id="36383320"/>
<keyword evidence="1" id="KW-0732">Signal</keyword>
<proteinExistence type="predicted"/>
<name>A0A090LM67_STRRB</name>
<evidence type="ECO:0000313" key="3">
    <source>
        <dbReference type="Proteomes" id="UP000035682"/>
    </source>
</evidence>
<dbReference type="InterPro" id="IPR035126">
    <property type="entry name" value="SCVP"/>
</dbReference>
<organism evidence="2">
    <name type="scientific">Strongyloides ratti</name>
    <name type="common">Parasitic roundworm</name>
    <dbReference type="NCBI Taxonomy" id="34506"/>
    <lineage>
        <taxon>Eukaryota</taxon>
        <taxon>Metazoa</taxon>
        <taxon>Ecdysozoa</taxon>
        <taxon>Nematoda</taxon>
        <taxon>Chromadorea</taxon>
        <taxon>Rhabditida</taxon>
        <taxon>Tylenchina</taxon>
        <taxon>Panagrolaimomorpha</taxon>
        <taxon>Strongyloidoidea</taxon>
        <taxon>Strongyloididae</taxon>
        <taxon>Strongyloides</taxon>
    </lineage>
</organism>
<evidence type="ECO:0000256" key="1">
    <source>
        <dbReference type="SAM" id="SignalP"/>
    </source>
</evidence>
<reference evidence="3" key="1">
    <citation type="submission" date="2014-09" db="EMBL/GenBank/DDBJ databases">
        <authorList>
            <person name="Martin A.A."/>
        </authorList>
    </citation>
    <scope>NUCLEOTIDE SEQUENCE</scope>
    <source>
        <strain evidence="3">ED321</strain>
    </source>
</reference>